<keyword evidence="2" id="KW-1185">Reference proteome</keyword>
<protein>
    <submittedName>
        <fullName evidence="1">Uncharacterized protein</fullName>
    </submittedName>
</protein>
<dbReference type="EMBL" id="CAJPIZ010027003">
    <property type="protein sequence ID" value="CAG2119151.1"/>
    <property type="molecule type" value="Genomic_DNA"/>
</dbReference>
<sequence>MLYHDLNGNSVSLNDLLVVGNLLLSSGPSCAVSTLIPGIPNQTVHTMKGTCYSSLICRQQGGVPIGRCGVSNVCCVFPRSCGGIAAQNSTYFTNPGFPSAYNNTNTC</sequence>
<feature type="non-terminal residue" evidence="1">
    <location>
        <position position="1"/>
    </location>
</feature>
<dbReference type="OrthoDB" id="6479909at2759"/>
<accession>A0A7R9LIJ4</accession>
<organism evidence="1">
    <name type="scientific">Medioppia subpectinata</name>
    <dbReference type="NCBI Taxonomy" id="1979941"/>
    <lineage>
        <taxon>Eukaryota</taxon>
        <taxon>Metazoa</taxon>
        <taxon>Ecdysozoa</taxon>
        <taxon>Arthropoda</taxon>
        <taxon>Chelicerata</taxon>
        <taxon>Arachnida</taxon>
        <taxon>Acari</taxon>
        <taxon>Acariformes</taxon>
        <taxon>Sarcoptiformes</taxon>
        <taxon>Oribatida</taxon>
        <taxon>Brachypylina</taxon>
        <taxon>Oppioidea</taxon>
        <taxon>Oppiidae</taxon>
        <taxon>Medioppia</taxon>
    </lineage>
</organism>
<evidence type="ECO:0000313" key="1">
    <source>
        <dbReference type="EMBL" id="CAD7642351.1"/>
    </source>
</evidence>
<dbReference type="Proteomes" id="UP000759131">
    <property type="component" value="Unassembled WGS sequence"/>
</dbReference>
<name>A0A7R9LIJ4_9ACAR</name>
<dbReference type="PANTHER" id="PTHR33236:SF5">
    <property type="entry name" value="CUB DOMAIN-CONTAINING PROTEIN"/>
    <property type="match status" value="1"/>
</dbReference>
<gene>
    <name evidence="1" type="ORF">OSB1V03_LOCUS19100</name>
</gene>
<evidence type="ECO:0000313" key="2">
    <source>
        <dbReference type="Proteomes" id="UP000759131"/>
    </source>
</evidence>
<dbReference type="AlphaFoldDB" id="A0A7R9LIJ4"/>
<dbReference type="EMBL" id="OC881578">
    <property type="protein sequence ID" value="CAD7642351.1"/>
    <property type="molecule type" value="Genomic_DNA"/>
</dbReference>
<reference evidence="1" key="1">
    <citation type="submission" date="2020-11" db="EMBL/GenBank/DDBJ databases">
        <authorList>
            <person name="Tran Van P."/>
        </authorList>
    </citation>
    <scope>NUCLEOTIDE SEQUENCE</scope>
</reference>
<proteinExistence type="predicted"/>
<dbReference type="PANTHER" id="PTHR33236">
    <property type="entry name" value="INTRAFLAGELLAR TRANSPORT PROTEIN 122 FAMILY PROTEIN-RELATED"/>
    <property type="match status" value="1"/>
</dbReference>